<name>A0AAV7U1H9_PLEWA</name>
<reference evidence="2" key="1">
    <citation type="journal article" date="2022" name="bioRxiv">
        <title>Sequencing and chromosome-scale assembly of the giantPleurodeles waltlgenome.</title>
        <authorList>
            <person name="Brown T."/>
            <person name="Elewa A."/>
            <person name="Iarovenko S."/>
            <person name="Subramanian E."/>
            <person name="Araus A.J."/>
            <person name="Petzold A."/>
            <person name="Susuki M."/>
            <person name="Suzuki K.-i.T."/>
            <person name="Hayashi T."/>
            <person name="Toyoda A."/>
            <person name="Oliveira C."/>
            <person name="Osipova E."/>
            <person name="Leigh N.D."/>
            <person name="Simon A."/>
            <person name="Yun M.H."/>
        </authorList>
    </citation>
    <scope>NUCLEOTIDE SEQUENCE</scope>
    <source>
        <strain evidence="2">20211129_DDA</strain>
        <tissue evidence="2">Liver</tissue>
    </source>
</reference>
<accession>A0AAV7U1H9</accession>
<comment type="caution">
    <text evidence="2">The sequence shown here is derived from an EMBL/GenBank/DDBJ whole genome shotgun (WGS) entry which is preliminary data.</text>
</comment>
<organism evidence="2 3">
    <name type="scientific">Pleurodeles waltl</name>
    <name type="common">Iberian ribbed newt</name>
    <dbReference type="NCBI Taxonomy" id="8319"/>
    <lineage>
        <taxon>Eukaryota</taxon>
        <taxon>Metazoa</taxon>
        <taxon>Chordata</taxon>
        <taxon>Craniata</taxon>
        <taxon>Vertebrata</taxon>
        <taxon>Euteleostomi</taxon>
        <taxon>Amphibia</taxon>
        <taxon>Batrachia</taxon>
        <taxon>Caudata</taxon>
        <taxon>Salamandroidea</taxon>
        <taxon>Salamandridae</taxon>
        <taxon>Pleurodelinae</taxon>
        <taxon>Pleurodeles</taxon>
    </lineage>
</organism>
<evidence type="ECO:0000256" key="1">
    <source>
        <dbReference type="SAM" id="MobiDB-lite"/>
    </source>
</evidence>
<dbReference type="AlphaFoldDB" id="A0AAV7U1H9"/>
<proteinExistence type="predicted"/>
<feature type="region of interest" description="Disordered" evidence="1">
    <location>
        <begin position="75"/>
        <end position="96"/>
    </location>
</feature>
<feature type="region of interest" description="Disordered" evidence="1">
    <location>
        <begin position="21"/>
        <end position="44"/>
    </location>
</feature>
<gene>
    <name evidence="2" type="ORF">NDU88_008127</name>
</gene>
<protein>
    <submittedName>
        <fullName evidence="2">Uncharacterized protein</fullName>
    </submittedName>
</protein>
<dbReference type="Proteomes" id="UP001066276">
    <property type="component" value="Chromosome 3_2"/>
</dbReference>
<dbReference type="EMBL" id="JANPWB010000006">
    <property type="protein sequence ID" value="KAJ1182950.1"/>
    <property type="molecule type" value="Genomic_DNA"/>
</dbReference>
<sequence>MDGPAAAFVRRRSGRLEAFVRPPAASMGQAREVDPRGLRPTPSAPEPWGLFLWAPVRTEGRARSHNPLQRKILPQCPAGVMGPKKEAIHGGEQAWGGRKKGLVGWGGPIQKLLWKQGPVHSALKTGYMGVPRAPAPRE</sequence>
<keyword evidence="3" id="KW-1185">Reference proteome</keyword>
<evidence type="ECO:0000313" key="3">
    <source>
        <dbReference type="Proteomes" id="UP001066276"/>
    </source>
</evidence>
<evidence type="ECO:0000313" key="2">
    <source>
        <dbReference type="EMBL" id="KAJ1182950.1"/>
    </source>
</evidence>